<feature type="compositionally biased region" description="Basic residues" evidence="1">
    <location>
        <begin position="308"/>
        <end position="320"/>
    </location>
</feature>
<proteinExistence type="evidence at transcript level"/>
<feature type="compositionally biased region" description="Basic residues" evidence="1">
    <location>
        <begin position="429"/>
        <end position="447"/>
    </location>
</feature>
<feature type="non-terminal residue" evidence="2">
    <location>
        <position position="1"/>
    </location>
</feature>
<feature type="compositionally biased region" description="Low complexity" evidence="1">
    <location>
        <begin position="380"/>
        <end position="389"/>
    </location>
</feature>
<feature type="compositionally biased region" description="Gly residues" evidence="1">
    <location>
        <begin position="390"/>
        <end position="400"/>
    </location>
</feature>
<evidence type="ECO:0000256" key="1">
    <source>
        <dbReference type="SAM" id="MobiDB-lite"/>
    </source>
</evidence>
<feature type="region of interest" description="Disordered" evidence="1">
    <location>
        <begin position="308"/>
        <end position="448"/>
    </location>
</feature>
<feature type="region of interest" description="Disordered" evidence="1">
    <location>
        <begin position="268"/>
        <end position="295"/>
    </location>
</feature>
<feature type="compositionally biased region" description="Pro residues" evidence="1">
    <location>
        <begin position="45"/>
        <end position="54"/>
    </location>
</feature>
<evidence type="ECO:0000313" key="2">
    <source>
        <dbReference type="EMBL" id="BAJ95007.1"/>
    </source>
</evidence>
<reference evidence="2" key="1">
    <citation type="journal article" date="2011" name="Plant Physiol.">
        <title>Comprehensive sequence analysis of 24,783 barley full-length cDNAs derived from 12 clone libraries.</title>
        <authorList>
            <person name="Matsumoto T."/>
            <person name="Tanaka T."/>
            <person name="Sakai H."/>
            <person name="Amano N."/>
            <person name="Kanamori H."/>
            <person name="Kurita K."/>
            <person name="Kikuta A."/>
            <person name="Kamiya K."/>
            <person name="Yamamoto M."/>
            <person name="Ikawa H."/>
            <person name="Fujii N."/>
            <person name="Hori K."/>
            <person name="Itoh T."/>
            <person name="Sato K."/>
        </authorList>
    </citation>
    <scope>NUCLEOTIDE SEQUENCE</scope>
    <source>
        <tissue evidence="2">Shoot and root</tissue>
    </source>
</reference>
<name>F2DIT6_HORVV</name>
<feature type="compositionally biased region" description="Low complexity" evidence="1">
    <location>
        <begin position="87"/>
        <end position="104"/>
    </location>
</feature>
<feature type="compositionally biased region" description="Basic and acidic residues" evidence="1">
    <location>
        <begin position="571"/>
        <end position="587"/>
    </location>
</feature>
<protein>
    <submittedName>
        <fullName evidence="2">Predicted protein</fullName>
    </submittedName>
</protein>
<feature type="region of interest" description="Disordered" evidence="1">
    <location>
        <begin position="1"/>
        <end position="231"/>
    </location>
</feature>
<feature type="compositionally biased region" description="Basic residues" evidence="1">
    <location>
        <begin position="272"/>
        <end position="295"/>
    </location>
</feature>
<sequence length="587" mass="64583">TGSRWSGDDDDGLGRRARDAAVGAGGGRGRRARGRLRLRPRRRPPPLPRQGPPARPRRRRRRAGHVPTGRGRGDRRARGGQRRQGRTRAVPLRRALLRADGGARQPVAVAHGQDTVRPLQRHVRLPRLLTPGRRRHAQPLLRRPPRRALRRRGPPRRAPRPPRPRRPRRPDLLGPTRARRLHRQARHPRRRRRQDGGQGRRLRQAAQGLRPRAQRRAGPPQEARRRHLLPVPGPTTELFRLQEPRIVVAETPRPRFRCLARVQVAGHPQQGRCRRHPRKARRRRRRAGPRRVAHHRRRLAGRHIHGLRAHHLPAHRRPRPRLPQPRRQSLPQIQAADRGAGAVPGVPGAAAVGAGVRRAPTGSRPAEEEEEGQPAVAPVHAHGAQAPGQHGQGGLRGAAGDGHPTVPGGQEEQPAGRAPAAPVGDAARCPRRRRRGGHRHRRGRRERARLLRAREVVAADARVHGAGAAQRGAHRRLRGRGDRGLAGGARGVPEEGALPAAGLLRRGADQDTAVRVGRPARHDPQVRLAVGDAQRGTVRHRRYTTAGGADGGEGGGELRRVPQGPAGATARAEDGEVHRHYGGDKGP</sequence>
<organism evidence="2">
    <name type="scientific">Hordeum vulgare subsp. vulgare</name>
    <name type="common">Domesticated barley</name>
    <dbReference type="NCBI Taxonomy" id="112509"/>
    <lineage>
        <taxon>Eukaryota</taxon>
        <taxon>Viridiplantae</taxon>
        <taxon>Streptophyta</taxon>
        <taxon>Embryophyta</taxon>
        <taxon>Tracheophyta</taxon>
        <taxon>Spermatophyta</taxon>
        <taxon>Magnoliopsida</taxon>
        <taxon>Liliopsida</taxon>
        <taxon>Poales</taxon>
        <taxon>Poaceae</taxon>
        <taxon>BOP clade</taxon>
        <taxon>Pooideae</taxon>
        <taxon>Triticodae</taxon>
        <taxon>Triticeae</taxon>
        <taxon>Hordeinae</taxon>
        <taxon>Hordeum</taxon>
    </lineage>
</organism>
<dbReference type="EMBL" id="AK363804">
    <property type="protein sequence ID" value="BAJ95007.1"/>
    <property type="molecule type" value="mRNA"/>
</dbReference>
<feature type="compositionally biased region" description="Low complexity" evidence="1">
    <location>
        <begin position="204"/>
        <end position="221"/>
    </location>
</feature>
<accession>F2DIT6</accession>
<feature type="compositionally biased region" description="Low complexity" evidence="1">
    <location>
        <begin position="325"/>
        <end position="360"/>
    </location>
</feature>
<feature type="compositionally biased region" description="Basic residues" evidence="1">
    <location>
        <begin position="132"/>
        <end position="168"/>
    </location>
</feature>
<feature type="compositionally biased region" description="Basic residues" evidence="1">
    <location>
        <begin position="55"/>
        <end position="64"/>
    </location>
</feature>
<feature type="region of interest" description="Disordered" evidence="1">
    <location>
        <begin position="531"/>
        <end position="587"/>
    </location>
</feature>
<feature type="compositionally biased region" description="Basic residues" evidence="1">
    <location>
        <begin position="28"/>
        <end position="44"/>
    </location>
</feature>
<feature type="region of interest" description="Disordered" evidence="1">
    <location>
        <begin position="465"/>
        <end position="495"/>
    </location>
</feature>
<dbReference type="AlphaFoldDB" id="F2DIT6"/>
<feature type="compositionally biased region" description="Basic residues" evidence="1">
    <location>
        <begin position="177"/>
        <end position="193"/>
    </location>
</feature>